<keyword evidence="3" id="KW-1185">Reference proteome</keyword>
<comment type="caution">
    <text evidence="2">The sequence shown here is derived from an EMBL/GenBank/DDBJ whole genome shotgun (WGS) entry which is preliminary data.</text>
</comment>
<dbReference type="InterPro" id="IPR011050">
    <property type="entry name" value="Pectin_lyase_fold/virulence"/>
</dbReference>
<dbReference type="SUPFAM" id="SSF51126">
    <property type="entry name" value="Pectin lyase-like"/>
    <property type="match status" value="1"/>
</dbReference>
<keyword evidence="1" id="KW-0472">Membrane</keyword>
<keyword evidence="1" id="KW-1133">Transmembrane helix</keyword>
<accession>A0A1Y1UL87</accession>
<dbReference type="Proteomes" id="UP000193719">
    <property type="component" value="Unassembled WGS sequence"/>
</dbReference>
<proteinExistence type="predicted"/>
<evidence type="ECO:0000313" key="3">
    <source>
        <dbReference type="Proteomes" id="UP000193719"/>
    </source>
</evidence>
<feature type="transmembrane region" description="Helical" evidence="1">
    <location>
        <begin position="12"/>
        <end position="35"/>
    </location>
</feature>
<protein>
    <recommendedName>
        <fullName evidence="4">Right handed beta helix domain-containing protein</fullName>
    </recommendedName>
</protein>
<evidence type="ECO:0000313" key="2">
    <source>
        <dbReference type="EMBL" id="ORX38752.1"/>
    </source>
</evidence>
<gene>
    <name evidence="2" type="ORF">BCR36DRAFT_313419</name>
</gene>
<dbReference type="EMBL" id="MCFH01000122">
    <property type="protein sequence ID" value="ORX38752.1"/>
    <property type="molecule type" value="Genomic_DNA"/>
</dbReference>
<evidence type="ECO:0000256" key="1">
    <source>
        <dbReference type="SAM" id="Phobius"/>
    </source>
</evidence>
<keyword evidence="1" id="KW-0812">Transmembrane</keyword>
<dbReference type="AlphaFoldDB" id="A0A1Y1UL87"/>
<reference evidence="2 3" key="1">
    <citation type="submission" date="2016-08" db="EMBL/GenBank/DDBJ databases">
        <title>Genomes of anaerobic fungi encode conserved fungal cellulosomes for biomass hydrolysis.</title>
        <authorList>
            <consortium name="DOE Joint Genome Institute"/>
            <person name="Haitjema C.H."/>
            <person name="Gilmore S.P."/>
            <person name="Henske J.K."/>
            <person name="Solomon K.V."/>
            <person name="De Groot R."/>
            <person name="Kuo A."/>
            <person name="Mondo S.J."/>
            <person name="Salamov A.A."/>
            <person name="Labutti K."/>
            <person name="Zhao Z."/>
            <person name="Chiniquy J."/>
            <person name="Barry K."/>
            <person name="Brewer H.M."/>
            <person name="Purvine S.O."/>
            <person name="Wright A.T."/>
            <person name="Boxma B."/>
            <person name="Van Alen T."/>
            <person name="Hackstein J.H."/>
            <person name="Baker S.E."/>
            <person name="Grigoriev I.V."/>
            <person name="O'Malley M.A."/>
        </authorList>
    </citation>
    <scope>NUCLEOTIDE SEQUENCE [LARGE SCALE GENOMIC DNA]</scope>
    <source>
        <strain evidence="3">finn</strain>
    </source>
</reference>
<sequence length="792" mass="90497">MIIFFIVYTIRKLLKIFHIIIYIFLCSNSFLYHVYATTISVANENDLINSFNYTNYNSNKELIINLNDKTFELSDDIKIESSIEKLYIKGISKENSIIKFDNITKGFIFTNFLNNNRQEIKFEDVTIYGQIQFNKVTNVIFENTIINGIIDDSGNYIENYVDVTITMTRIIFNGLTKSADNCLNLHGNVKIDNSKFYGNSLCDNSIIYYDGGNINNITVSDSYFNGVYSNNCINMINGNFSKINSSTFENCSGYISGIDRGGGALRLDGISLNMNNCVFRNIFTPFYGGVFNIFNALNFDVEGIEVYNTTAVLNGGLILADSALEDQVTYTMKNVKYFGNDLNHPIEGGDSIASVVGYIQFNMTEFYGEDFYVNNDYALFTMNIDSSISLKNIKINRVNGVFCSALLFFNSYSEGLIKQTFEIINGTFVDFTYQETSAQLTAIIGTNNIIEIILSECTFKNFNVFNSEFMYNSQTNNVTMSNVIIDGYHSKRLTRLIESSSYLEPFRLKLYNVLITNFTNIKAMIICYSIEFEMINSIIKNNMLCLNNKCEDEYVIDSVVDYYSLLSPSNLLIKNSTFDKIKGVYAFIGYYEGTVSIIDSTMKNCYFYNGVISVDIYGLKTYDINNTTFINNTGNNGSIMNILENSDDYIVNFNNCTFENNHANNFGGIVYSHKYFPENYTPQYNNFYFNDCIFKNNTAKKGDISFSYIMAHEPNFSNINELRSIEGAFVTNPTHIKLISNSDSINPISILSGETIPNEIKCKKKLTVLYFYNNVYYIYLILKIIKKKYLFF</sequence>
<evidence type="ECO:0008006" key="4">
    <source>
        <dbReference type="Google" id="ProtNLM"/>
    </source>
</evidence>
<name>A0A1Y1UL87_9FUNG</name>
<reference evidence="2 3" key="2">
    <citation type="submission" date="2016-08" db="EMBL/GenBank/DDBJ databases">
        <title>Pervasive Adenine N6-methylation of Active Genes in Fungi.</title>
        <authorList>
            <consortium name="DOE Joint Genome Institute"/>
            <person name="Mondo S.J."/>
            <person name="Dannebaum R.O."/>
            <person name="Kuo R.C."/>
            <person name="Labutti K."/>
            <person name="Haridas S."/>
            <person name="Kuo A."/>
            <person name="Salamov A."/>
            <person name="Ahrendt S.R."/>
            <person name="Lipzen A."/>
            <person name="Sullivan W."/>
            <person name="Andreopoulos W.B."/>
            <person name="Clum A."/>
            <person name="Lindquist E."/>
            <person name="Daum C."/>
            <person name="Ramamoorthy G.K."/>
            <person name="Gryganskyi A."/>
            <person name="Culley D."/>
            <person name="Magnuson J.K."/>
            <person name="James T.Y."/>
            <person name="O'Malley M.A."/>
            <person name="Stajich J.E."/>
            <person name="Spatafora J.W."/>
            <person name="Visel A."/>
            <person name="Grigoriev I.V."/>
        </authorList>
    </citation>
    <scope>NUCLEOTIDE SEQUENCE [LARGE SCALE GENOMIC DNA]</scope>
    <source>
        <strain evidence="3">finn</strain>
    </source>
</reference>
<organism evidence="2 3">
    <name type="scientific">Piromyces finnis</name>
    <dbReference type="NCBI Taxonomy" id="1754191"/>
    <lineage>
        <taxon>Eukaryota</taxon>
        <taxon>Fungi</taxon>
        <taxon>Fungi incertae sedis</taxon>
        <taxon>Chytridiomycota</taxon>
        <taxon>Chytridiomycota incertae sedis</taxon>
        <taxon>Neocallimastigomycetes</taxon>
        <taxon>Neocallimastigales</taxon>
        <taxon>Neocallimastigaceae</taxon>
        <taxon>Piromyces</taxon>
    </lineage>
</organism>